<dbReference type="RefSeq" id="WP_118830939.1">
    <property type="nucleotide sequence ID" value="NZ_CALTSG010000024.1"/>
</dbReference>
<feature type="compositionally biased region" description="Basic and acidic residues" evidence="1">
    <location>
        <begin position="136"/>
        <end position="175"/>
    </location>
</feature>
<protein>
    <submittedName>
        <fullName evidence="3">Uncharacterized membrane protein YheB (UPF0754 family)</fullName>
    </submittedName>
</protein>
<keyword evidence="2" id="KW-0812">Transmembrane</keyword>
<accession>A0A9X2V0Z5</accession>
<evidence type="ECO:0000256" key="2">
    <source>
        <dbReference type="SAM" id="Phobius"/>
    </source>
</evidence>
<reference evidence="3" key="1">
    <citation type="submission" date="2022-08" db="EMBL/GenBank/DDBJ databases">
        <title>Genomic Encyclopedia of Type Strains, Phase V (KMG-V): Genome sequencing to study the core and pangenomes of soil and plant-associated prokaryotes.</title>
        <authorList>
            <person name="Whitman W."/>
        </authorList>
    </citation>
    <scope>NUCLEOTIDE SEQUENCE</scope>
    <source>
        <strain evidence="3">0</strain>
    </source>
</reference>
<evidence type="ECO:0000313" key="3">
    <source>
        <dbReference type="EMBL" id="MCS3676971.1"/>
    </source>
</evidence>
<sequence length="200" mass="22019">MQLRGRQTQFYIDLIYGLGFAVGFGYLLFVGMNPLVAAFQSGLVLGYFLRVWENMSVYERILHEEVAAEAEEVVADEIEDTMPGEVEEAVAEEIKDTMPDEVEEAVAEKVEGAVAEEAEDAVPEEVTAEVEKQVAEEMTDEIKQRVGEEMEERLQQVGERVPEHVKKNRDDRSSESENGDAVAEETSSAPGRGDGASSGA</sequence>
<keyword evidence="2" id="KW-0472">Membrane</keyword>
<proteinExistence type="predicted"/>
<organism evidence="3 4">
    <name type="scientific">Salinibacter ruber</name>
    <dbReference type="NCBI Taxonomy" id="146919"/>
    <lineage>
        <taxon>Bacteria</taxon>
        <taxon>Pseudomonadati</taxon>
        <taxon>Rhodothermota</taxon>
        <taxon>Rhodothermia</taxon>
        <taxon>Rhodothermales</taxon>
        <taxon>Salinibacteraceae</taxon>
        <taxon>Salinibacter</taxon>
    </lineage>
</organism>
<dbReference type="AlphaFoldDB" id="A0A9X2V0Z5"/>
<evidence type="ECO:0000313" key="4">
    <source>
        <dbReference type="Proteomes" id="UP001155027"/>
    </source>
</evidence>
<gene>
    <name evidence="3" type="ORF">GGP71_000878</name>
</gene>
<feature type="region of interest" description="Disordered" evidence="1">
    <location>
        <begin position="136"/>
        <end position="200"/>
    </location>
</feature>
<name>A0A9X2V0Z5_9BACT</name>
<dbReference type="Proteomes" id="UP001155027">
    <property type="component" value="Unassembled WGS sequence"/>
</dbReference>
<comment type="caution">
    <text evidence="3">The sequence shown here is derived from an EMBL/GenBank/DDBJ whole genome shotgun (WGS) entry which is preliminary data.</text>
</comment>
<evidence type="ECO:0000256" key="1">
    <source>
        <dbReference type="SAM" id="MobiDB-lite"/>
    </source>
</evidence>
<keyword evidence="2" id="KW-1133">Transmembrane helix</keyword>
<dbReference type="EMBL" id="JANUAU010000002">
    <property type="protein sequence ID" value="MCS3676971.1"/>
    <property type="molecule type" value="Genomic_DNA"/>
</dbReference>
<feature type="transmembrane region" description="Helical" evidence="2">
    <location>
        <begin position="12"/>
        <end position="29"/>
    </location>
</feature>